<evidence type="ECO:0000256" key="1">
    <source>
        <dbReference type="SAM" id="SignalP"/>
    </source>
</evidence>
<feature type="domain" description="Haem-binding uptake Tiki superfamily ChaN" evidence="2">
    <location>
        <begin position="60"/>
        <end position="265"/>
    </location>
</feature>
<dbReference type="CDD" id="cd14727">
    <property type="entry name" value="ChanN-like"/>
    <property type="match status" value="1"/>
</dbReference>
<dbReference type="Gene3D" id="3.40.50.11550">
    <property type="match status" value="1"/>
</dbReference>
<protein>
    <submittedName>
        <fullName evidence="3">ChaN family lipoprotein</fullName>
    </submittedName>
</protein>
<reference evidence="3 4" key="2">
    <citation type="submission" date="2020-08" db="EMBL/GenBank/DDBJ databases">
        <title>Stappia taiwanensis sp. nov., isolated from a coastal thermal spring.</title>
        <authorList>
            <person name="Kampfer P."/>
        </authorList>
    </citation>
    <scope>NUCLEOTIDE SEQUENCE [LARGE SCALE GENOMIC DNA]</scope>
    <source>
        <strain evidence="3 4">DSM 23284</strain>
    </source>
</reference>
<dbReference type="Proteomes" id="UP000559404">
    <property type="component" value="Unassembled WGS sequence"/>
</dbReference>
<organism evidence="3 4">
    <name type="scientific">Stappia taiwanensis</name>
    <dbReference type="NCBI Taxonomy" id="992267"/>
    <lineage>
        <taxon>Bacteria</taxon>
        <taxon>Pseudomonadati</taxon>
        <taxon>Pseudomonadota</taxon>
        <taxon>Alphaproteobacteria</taxon>
        <taxon>Hyphomicrobiales</taxon>
        <taxon>Stappiaceae</taxon>
        <taxon>Stappia</taxon>
    </lineage>
</organism>
<comment type="caution">
    <text evidence="3">The sequence shown here is derived from an EMBL/GenBank/DDBJ whole genome shotgun (WGS) entry which is preliminary data.</text>
</comment>
<dbReference type="SUPFAM" id="SSF159501">
    <property type="entry name" value="EreA/ChaN-like"/>
    <property type="match status" value="1"/>
</dbReference>
<dbReference type="AlphaFoldDB" id="A0A838XHX7"/>
<keyword evidence="3" id="KW-0449">Lipoprotein</keyword>
<name>A0A838XHX7_9HYPH</name>
<keyword evidence="4" id="KW-1185">Reference proteome</keyword>
<accession>A0A838XHX7</accession>
<evidence type="ECO:0000313" key="3">
    <source>
        <dbReference type="EMBL" id="MBA4610989.1"/>
    </source>
</evidence>
<evidence type="ECO:0000313" key="4">
    <source>
        <dbReference type="Proteomes" id="UP000559404"/>
    </source>
</evidence>
<evidence type="ECO:0000259" key="2">
    <source>
        <dbReference type="Pfam" id="PF04187"/>
    </source>
</evidence>
<gene>
    <name evidence="3" type="ORF">H1W37_04955</name>
</gene>
<dbReference type="Pfam" id="PF04187">
    <property type="entry name" value="Cofac_haem_bdg"/>
    <property type="match status" value="1"/>
</dbReference>
<proteinExistence type="predicted"/>
<dbReference type="EMBL" id="JACEON010000003">
    <property type="protein sequence ID" value="MBA4610989.1"/>
    <property type="molecule type" value="Genomic_DNA"/>
</dbReference>
<keyword evidence="1" id="KW-0732">Signal</keyword>
<reference evidence="3 4" key="1">
    <citation type="submission" date="2020-07" db="EMBL/GenBank/DDBJ databases">
        <authorList>
            <person name="Li M."/>
        </authorList>
    </citation>
    <scope>NUCLEOTIDE SEQUENCE [LARGE SCALE GENOMIC DNA]</scope>
    <source>
        <strain evidence="3 4">DSM 23284</strain>
    </source>
</reference>
<dbReference type="InterPro" id="IPR007314">
    <property type="entry name" value="Cofac_haem-bd_dom"/>
</dbReference>
<sequence length="337" mass="35475">MIRSFAAALVAGACLVAGAVRAEEPAPPPFTLTGEAGHPLVGRIWSVADKSFVTPKEVSKAAVAASFVLLGEIHDNPDHHALQAFVLSAVAASGRKPATVLEMLPSDRQARVDEYLAEKEPTPDGFGTAVGWAELGWPDYRIYQPVIAAAMGADLPIIAGDVPKKQRREVGRDGLASLGEEALAKMALDQPLGEAADARLLQTLFEGHCEMMPKEALVPMANVQRLRDAGLANAMLAAAGEGADGAVLIAGAGHVRADLAVPQYLRWRAPSAGLVTIAFTEVTAGEVDPAAYAVPEDGAAAPYDYLWFTPRGGRKDPCKELSARFDKLGKKKPKAAE</sequence>
<dbReference type="RefSeq" id="WP_181759175.1">
    <property type="nucleotide sequence ID" value="NZ_BMCR01000004.1"/>
</dbReference>
<feature type="chain" id="PRO_5032495439" evidence="1">
    <location>
        <begin position="23"/>
        <end position="337"/>
    </location>
</feature>
<feature type="signal peptide" evidence="1">
    <location>
        <begin position="1"/>
        <end position="22"/>
    </location>
</feature>